<dbReference type="GO" id="GO:0006749">
    <property type="term" value="P:glutathione metabolic process"/>
    <property type="evidence" value="ECO:0007669"/>
    <property type="project" value="TreeGrafter"/>
</dbReference>
<accession>A0A1H3MQK3</accession>
<dbReference type="Pfam" id="PF08882">
    <property type="entry name" value="Acetone_carb_G"/>
    <property type="match status" value="1"/>
</dbReference>
<feature type="domain" description="Hydantoinase B/oxoprolinase" evidence="1">
    <location>
        <begin position="21"/>
        <end position="573"/>
    </location>
</feature>
<dbReference type="InterPro" id="IPR003692">
    <property type="entry name" value="Hydantoinase_B"/>
</dbReference>
<evidence type="ECO:0000259" key="1">
    <source>
        <dbReference type="Pfam" id="PF02538"/>
    </source>
</evidence>
<evidence type="ECO:0000313" key="2">
    <source>
        <dbReference type="EMBL" id="SDY78773.1"/>
    </source>
</evidence>
<dbReference type="AlphaFoldDB" id="A0A1H3MQK3"/>
<sequence>MTVPTDVSTVADAPTAETAVDPVTFEVIRHRLLAITDEQGATLAAISGSPHVVNANDFNVGLYLPDGSVAAMGRTIVLHSASMALITRHVIADCAENPGIKPGDMFVVNNPWKGAIHAQDMGIVVPIFYEGELLAWAGAMCHLPDVGGSKPGSFCNDATECYQEGLQLTPTKIVENGEIRDDVWNLILSHTRAASAVNLDMRGLVGANNTAVRAMTQLADRYGADTVRQVMAGLINLSDRRLRQRLSSLPDATVRSHAFLDNDGGLDRVYEIDLVLTKKGDTLTFDYSGSSPQAPGYINCTSSGLMAGINAALLPILAYDAPWNQGLFRAIEVNAPEGLIVNAKRPAAVSGGALEAGWLVEMTAVEALSKLAACSDELIRESQAAPAGGPDQFVLSGTNAHGDPFTHVILDCLATGGGAYAHRDGVWTQGQHNIERQRISNAEDMELETPLLYLSRSLIVDSGGAGERRGGQSMGSVFLAHGGSDLRAVCNGHGWEAPNSTGIFGGYPGTQNDREVVSGSDVLERMRQGEILNDVADIAGERPTMHGRQGLVRLADGDVIASVHQSGGGWGDPLNRSADDLAADLRDRAISVDAAERLYGAVVVNGTIDDVATRERREAIRGERLTWPRATDAPEVAVTGDALRRGPLGTQLSIVEAPDGSAFVACNCGHVFGSVREPWRASALERRSHDVHEFSRSRRLNEVLEIREYACPSCAVLLATDVAGVGSAILHDIEMES</sequence>
<dbReference type="InterPro" id="IPR016750">
    <property type="entry name" value="Aceto_COase_bsu/gsu"/>
</dbReference>
<dbReference type="OrthoDB" id="102473at2"/>
<name>A0A1H3MQK3_9MICO</name>
<dbReference type="GO" id="GO:0017168">
    <property type="term" value="F:5-oxoprolinase (ATP-hydrolyzing) activity"/>
    <property type="evidence" value="ECO:0007669"/>
    <property type="project" value="TreeGrafter"/>
</dbReference>
<protein>
    <submittedName>
        <fullName evidence="2">N-methylhydantoinase B</fullName>
    </submittedName>
</protein>
<evidence type="ECO:0000313" key="3">
    <source>
        <dbReference type="Proteomes" id="UP000198891"/>
    </source>
</evidence>
<gene>
    <name evidence="2" type="ORF">SAMN05216554_1519</name>
</gene>
<dbReference type="Pfam" id="PF02538">
    <property type="entry name" value="Hydantoinase_B"/>
    <property type="match status" value="1"/>
</dbReference>
<keyword evidence="3" id="KW-1185">Reference proteome</keyword>
<dbReference type="EMBL" id="FNPZ01000001">
    <property type="protein sequence ID" value="SDY78773.1"/>
    <property type="molecule type" value="Genomic_DNA"/>
</dbReference>
<proteinExistence type="predicted"/>
<dbReference type="InterPro" id="IPR045079">
    <property type="entry name" value="Oxoprolinase-like"/>
</dbReference>
<dbReference type="PANTHER" id="PTHR11365">
    <property type="entry name" value="5-OXOPROLINASE RELATED"/>
    <property type="match status" value="1"/>
</dbReference>
<dbReference type="Proteomes" id="UP000198891">
    <property type="component" value="Unassembled WGS sequence"/>
</dbReference>
<dbReference type="STRING" id="381665.SAMN05216554_1519"/>
<dbReference type="PANTHER" id="PTHR11365:SF23">
    <property type="entry name" value="HYPOTHETICAL 5-OXOPROLINASE (EUROFUNG)-RELATED"/>
    <property type="match status" value="1"/>
</dbReference>
<dbReference type="GO" id="GO:0005829">
    <property type="term" value="C:cytosol"/>
    <property type="evidence" value="ECO:0007669"/>
    <property type="project" value="TreeGrafter"/>
</dbReference>
<dbReference type="RefSeq" id="WP_092550881.1">
    <property type="nucleotide sequence ID" value="NZ_FNPZ01000001.1"/>
</dbReference>
<organism evidence="2 3">
    <name type="scientific">Herbiconiux ginsengi</name>
    <dbReference type="NCBI Taxonomy" id="381665"/>
    <lineage>
        <taxon>Bacteria</taxon>
        <taxon>Bacillati</taxon>
        <taxon>Actinomycetota</taxon>
        <taxon>Actinomycetes</taxon>
        <taxon>Micrococcales</taxon>
        <taxon>Microbacteriaceae</taxon>
        <taxon>Herbiconiux</taxon>
    </lineage>
</organism>
<reference evidence="2 3" key="1">
    <citation type="submission" date="2016-10" db="EMBL/GenBank/DDBJ databases">
        <authorList>
            <person name="de Groot N.N."/>
        </authorList>
    </citation>
    <scope>NUCLEOTIDE SEQUENCE [LARGE SCALE GENOMIC DNA]</scope>
    <source>
        <strain evidence="2 3">CGMCC 4.3491</strain>
    </source>
</reference>